<keyword evidence="2" id="KW-1185">Reference proteome</keyword>
<dbReference type="EMBL" id="BSXV01000449">
    <property type="protein sequence ID" value="GME89149.1"/>
    <property type="molecule type" value="Genomic_DNA"/>
</dbReference>
<name>A0ACB5TIJ5_CANBO</name>
<evidence type="ECO:0000313" key="1">
    <source>
        <dbReference type="EMBL" id="GME89149.1"/>
    </source>
</evidence>
<comment type="caution">
    <text evidence="1">The sequence shown here is derived from an EMBL/GenBank/DDBJ whole genome shotgun (WGS) entry which is preliminary data.</text>
</comment>
<dbReference type="Proteomes" id="UP001165101">
    <property type="component" value="Unassembled WGS sequence"/>
</dbReference>
<gene>
    <name evidence="1" type="ORF">Cboi01_000128400</name>
</gene>
<organism evidence="1 2">
    <name type="scientific">Candida boidinii</name>
    <name type="common">Yeast</name>
    <dbReference type="NCBI Taxonomy" id="5477"/>
    <lineage>
        <taxon>Eukaryota</taxon>
        <taxon>Fungi</taxon>
        <taxon>Dikarya</taxon>
        <taxon>Ascomycota</taxon>
        <taxon>Saccharomycotina</taxon>
        <taxon>Pichiomycetes</taxon>
        <taxon>Pichiales</taxon>
        <taxon>Pichiaceae</taxon>
        <taxon>Ogataea</taxon>
        <taxon>Ogataea/Candida clade</taxon>
    </lineage>
</organism>
<sequence>MDMKVKEALNESPSGRETIPKLESPLFEDKRLILSQQKEKKNGLPFSSISGISTPVPLSSSPITTTPSLLSQTPPSESAMQSHDTIEKNKVKRKEKFKPKSVKSRDQGIPTRVRPLRSSMQQVIGSKQEHGGKIEEKVIGKKERQSRKRKNEQTFSDATQDSEEQEDQNDEKESYCYCRGVSVGKMIACDNPECKIEWFHYKCVGLREDPKGHWFCPDCIKFQDEILEKLKLQKPKRRKKRKAYY</sequence>
<accession>A0ACB5TIJ5</accession>
<evidence type="ECO:0000313" key="2">
    <source>
        <dbReference type="Proteomes" id="UP001165101"/>
    </source>
</evidence>
<reference evidence="1" key="1">
    <citation type="submission" date="2023-04" db="EMBL/GenBank/DDBJ databases">
        <title>Candida boidinii NBRC 1967.</title>
        <authorList>
            <person name="Ichikawa N."/>
            <person name="Sato H."/>
            <person name="Tonouchi N."/>
        </authorList>
    </citation>
    <scope>NUCLEOTIDE SEQUENCE</scope>
    <source>
        <strain evidence="1">NBRC 1967</strain>
    </source>
</reference>
<protein>
    <submittedName>
        <fullName evidence="1">Unnamed protein product</fullName>
    </submittedName>
</protein>
<proteinExistence type="predicted"/>